<organism evidence="6 7">
    <name type="scientific">Chrysophaeum taylorii</name>
    <dbReference type="NCBI Taxonomy" id="2483200"/>
    <lineage>
        <taxon>Eukaryota</taxon>
        <taxon>Sar</taxon>
        <taxon>Stramenopiles</taxon>
        <taxon>Ochrophyta</taxon>
        <taxon>Pelagophyceae</taxon>
        <taxon>Pelagomonadales</taxon>
        <taxon>Pelagomonadaceae</taxon>
        <taxon>Chrysophaeum</taxon>
    </lineage>
</organism>
<dbReference type="SUPFAM" id="SSF52374">
    <property type="entry name" value="Nucleotidylyl transferase"/>
    <property type="match status" value="1"/>
</dbReference>
<dbReference type="Proteomes" id="UP001230188">
    <property type="component" value="Unassembled WGS sequence"/>
</dbReference>
<dbReference type="PANTHER" id="PTHR43793">
    <property type="entry name" value="FAD SYNTHASE"/>
    <property type="match status" value="1"/>
</dbReference>
<reference evidence="6" key="1">
    <citation type="submission" date="2023-01" db="EMBL/GenBank/DDBJ databases">
        <title>Metagenome sequencing of chrysophaentin producing Chrysophaeum taylorii.</title>
        <authorList>
            <person name="Davison J."/>
            <person name="Bewley C."/>
        </authorList>
    </citation>
    <scope>NUCLEOTIDE SEQUENCE</scope>
    <source>
        <strain evidence="6">NIES-1699</strain>
    </source>
</reference>
<keyword evidence="4" id="KW-0812">Transmembrane</keyword>
<feature type="domain" description="Cytidyltransferase-like" evidence="5">
    <location>
        <begin position="12"/>
        <end position="134"/>
    </location>
</feature>
<evidence type="ECO:0000256" key="2">
    <source>
        <dbReference type="ARBA" id="ARBA00022695"/>
    </source>
</evidence>
<sequence length="414" mass="44966">MRSDSFERATVITFGTFDLFHKGHLRLLERALDVARSKLGPRVRLVVGVSTDALTYKKKKRVPTVPETERKEIVRSLRCVDVVFDEHSLDAKREYCERYDAQILVMGDDHVGEFDWCGIETVYLPRTVDISTTQRRFAVIKDALSCWSKLLVPTALTTCNLASGLAVVLGASEYWLVVGLWCDALDGATARALDACTEFGARYDSAADVVAWAIAPAVLAWRRMPLAAATFATAGVVRLARFTFGETLKGTRQSGGARYFVGLCSPHATMIWLALGLAPLPAFVLAVLEHVPLTFDLKSTPHFPFLPEVVLTLLFFTRSHALVASLAIAAGINLLTTTTIRIPTPRSPFLLATTLLLLIISPPCTTSATLQATLVLGLNFDGPLRCASTLFARAATVLAAATKANITTAKLAQS</sequence>
<evidence type="ECO:0000259" key="5">
    <source>
        <dbReference type="Pfam" id="PF01467"/>
    </source>
</evidence>
<dbReference type="PANTHER" id="PTHR43793:SF1">
    <property type="entry name" value="FAD SYNTHASE"/>
    <property type="match status" value="1"/>
</dbReference>
<accession>A0AAD7UFA2</accession>
<keyword evidence="4" id="KW-1133">Transmembrane helix</keyword>
<dbReference type="AlphaFoldDB" id="A0AAD7UFA2"/>
<dbReference type="NCBIfam" id="TIGR00125">
    <property type="entry name" value="cyt_tran_rel"/>
    <property type="match status" value="1"/>
</dbReference>
<dbReference type="InterPro" id="IPR000462">
    <property type="entry name" value="CDP-OH_P_trans"/>
</dbReference>
<feature type="transmembrane region" description="Helical" evidence="4">
    <location>
        <begin position="270"/>
        <end position="288"/>
    </location>
</feature>
<dbReference type="Pfam" id="PF01467">
    <property type="entry name" value="CTP_transf_like"/>
    <property type="match status" value="1"/>
</dbReference>
<dbReference type="InterPro" id="IPR048254">
    <property type="entry name" value="CDP_ALCOHOL_P_TRANSF_CS"/>
</dbReference>
<protein>
    <recommendedName>
        <fullName evidence="5">Cytidyltransferase-like domain-containing protein</fullName>
    </recommendedName>
</protein>
<dbReference type="EMBL" id="JAQMWT010000358">
    <property type="protein sequence ID" value="KAJ8603292.1"/>
    <property type="molecule type" value="Genomic_DNA"/>
</dbReference>
<keyword evidence="4" id="KW-0472">Membrane</keyword>
<dbReference type="InterPro" id="IPR004821">
    <property type="entry name" value="Cyt_trans-like"/>
</dbReference>
<dbReference type="Gene3D" id="3.40.50.620">
    <property type="entry name" value="HUPs"/>
    <property type="match status" value="1"/>
</dbReference>
<dbReference type="GO" id="GO:0008654">
    <property type="term" value="P:phospholipid biosynthetic process"/>
    <property type="evidence" value="ECO:0007669"/>
    <property type="project" value="InterPro"/>
</dbReference>
<dbReference type="PROSITE" id="PS00379">
    <property type="entry name" value="CDP_ALCOHOL_P_TRANSF"/>
    <property type="match status" value="1"/>
</dbReference>
<dbReference type="GO" id="GO:0016020">
    <property type="term" value="C:membrane"/>
    <property type="evidence" value="ECO:0007669"/>
    <property type="project" value="InterPro"/>
</dbReference>
<evidence type="ECO:0000256" key="4">
    <source>
        <dbReference type="SAM" id="Phobius"/>
    </source>
</evidence>
<evidence type="ECO:0000256" key="1">
    <source>
        <dbReference type="ARBA" id="ARBA00022679"/>
    </source>
</evidence>
<evidence type="ECO:0000313" key="6">
    <source>
        <dbReference type="EMBL" id="KAJ8603292.1"/>
    </source>
</evidence>
<dbReference type="Pfam" id="PF01066">
    <property type="entry name" value="CDP-OH_P_transf"/>
    <property type="match status" value="1"/>
</dbReference>
<dbReference type="InterPro" id="IPR043130">
    <property type="entry name" value="CDP-OH_PTrfase_TM_dom"/>
</dbReference>
<gene>
    <name evidence="6" type="ORF">CTAYLR_006964</name>
</gene>
<comment type="similarity">
    <text evidence="3">Belongs to the CDP-alcohol phosphatidyltransferase class-I family.</text>
</comment>
<name>A0AAD7UFA2_9STRA</name>
<keyword evidence="7" id="KW-1185">Reference proteome</keyword>
<keyword evidence="1 3" id="KW-0808">Transferase</keyword>
<dbReference type="GO" id="GO:0016780">
    <property type="term" value="F:phosphotransferase activity, for other substituted phosphate groups"/>
    <property type="evidence" value="ECO:0007669"/>
    <property type="project" value="InterPro"/>
</dbReference>
<dbReference type="GO" id="GO:0016779">
    <property type="term" value="F:nucleotidyltransferase activity"/>
    <property type="evidence" value="ECO:0007669"/>
    <property type="project" value="UniProtKB-KW"/>
</dbReference>
<evidence type="ECO:0000313" key="7">
    <source>
        <dbReference type="Proteomes" id="UP001230188"/>
    </source>
</evidence>
<comment type="caution">
    <text evidence="6">The sequence shown here is derived from an EMBL/GenBank/DDBJ whole genome shotgun (WGS) entry which is preliminary data.</text>
</comment>
<dbReference type="Gene3D" id="1.20.120.1760">
    <property type="match status" value="1"/>
</dbReference>
<keyword evidence="2" id="KW-0548">Nucleotidyltransferase</keyword>
<evidence type="ECO:0000256" key="3">
    <source>
        <dbReference type="RuleBase" id="RU003750"/>
    </source>
</evidence>
<proteinExistence type="inferred from homology"/>
<feature type="transmembrane region" description="Helical" evidence="4">
    <location>
        <begin position="355"/>
        <end position="378"/>
    </location>
</feature>
<dbReference type="InterPro" id="IPR050385">
    <property type="entry name" value="Archaeal_FAD_synthase"/>
</dbReference>
<dbReference type="InterPro" id="IPR014729">
    <property type="entry name" value="Rossmann-like_a/b/a_fold"/>
</dbReference>
<feature type="transmembrane region" description="Helical" evidence="4">
    <location>
        <begin position="309"/>
        <end position="335"/>
    </location>
</feature>